<protein>
    <submittedName>
        <fullName evidence="1">Uncharacterized protein</fullName>
    </submittedName>
</protein>
<name>A0AAN7XI15_ELEMC</name>
<reference evidence="1 2" key="2">
    <citation type="journal article" date="2023" name="Mol. Biol. Evol.">
        <title>Genomics of Secondarily Temperate Adaptation in the Only Non-Antarctic Icefish.</title>
        <authorList>
            <person name="Rivera-Colon A.G."/>
            <person name="Rayamajhi N."/>
            <person name="Minhas B.F."/>
            <person name="Madrigal G."/>
            <person name="Bilyk K.T."/>
            <person name="Yoon V."/>
            <person name="Hune M."/>
            <person name="Gregory S."/>
            <person name="Cheng C.H.C."/>
            <person name="Catchen J.M."/>
        </authorList>
    </citation>
    <scope>NUCLEOTIDE SEQUENCE [LARGE SCALE GENOMIC DNA]</scope>
    <source>
        <strain evidence="1">JMC-PN-2008</strain>
    </source>
</reference>
<proteinExistence type="predicted"/>
<gene>
    <name evidence="1" type="ORF">PBY51_022862</name>
</gene>
<evidence type="ECO:0000313" key="2">
    <source>
        <dbReference type="Proteomes" id="UP001346869"/>
    </source>
</evidence>
<reference evidence="1 2" key="1">
    <citation type="journal article" date="2023" name="Genes (Basel)">
        <title>Chromosome-Level Genome Assembly and Circadian Gene Repertoire of the Patagonia Blennie Eleginops maclovinus-The Closest Ancestral Proxy of Antarctic Cryonotothenioids.</title>
        <authorList>
            <person name="Cheng C.C."/>
            <person name="Rivera-Colon A.G."/>
            <person name="Minhas B.F."/>
            <person name="Wilson L."/>
            <person name="Rayamajhi N."/>
            <person name="Vargas-Chacoff L."/>
            <person name="Catchen J.M."/>
        </authorList>
    </citation>
    <scope>NUCLEOTIDE SEQUENCE [LARGE SCALE GENOMIC DNA]</scope>
    <source>
        <strain evidence="1">JMC-PN-2008</strain>
    </source>
</reference>
<comment type="caution">
    <text evidence="1">The sequence shown here is derived from an EMBL/GenBank/DDBJ whole genome shotgun (WGS) entry which is preliminary data.</text>
</comment>
<organism evidence="1 2">
    <name type="scientific">Eleginops maclovinus</name>
    <name type="common">Patagonian blennie</name>
    <name type="synonym">Eleginus maclovinus</name>
    <dbReference type="NCBI Taxonomy" id="56733"/>
    <lineage>
        <taxon>Eukaryota</taxon>
        <taxon>Metazoa</taxon>
        <taxon>Chordata</taxon>
        <taxon>Craniata</taxon>
        <taxon>Vertebrata</taxon>
        <taxon>Euteleostomi</taxon>
        <taxon>Actinopterygii</taxon>
        <taxon>Neopterygii</taxon>
        <taxon>Teleostei</taxon>
        <taxon>Neoteleostei</taxon>
        <taxon>Acanthomorphata</taxon>
        <taxon>Eupercaria</taxon>
        <taxon>Perciformes</taxon>
        <taxon>Notothenioidei</taxon>
        <taxon>Eleginopidae</taxon>
        <taxon>Eleginops</taxon>
    </lineage>
</organism>
<accession>A0AAN7XI15</accession>
<sequence length="103" mass="11180">MLGVAQWQAKGNQNQMVPGLGPLAEAAVGPSRSWLLSSGCPGRKECKSGCTGVVRLTAHHCTASHIVDWQRDSRQTQAWYANVQRGVYRRGQLCVADSEGIRS</sequence>
<dbReference type="EMBL" id="JAUZQC010000013">
    <property type="protein sequence ID" value="KAK5861467.1"/>
    <property type="molecule type" value="Genomic_DNA"/>
</dbReference>
<keyword evidence="2" id="KW-1185">Reference proteome</keyword>
<evidence type="ECO:0000313" key="1">
    <source>
        <dbReference type="EMBL" id="KAK5861467.1"/>
    </source>
</evidence>
<dbReference type="AlphaFoldDB" id="A0AAN7XI15"/>
<dbReference type="Proteomes" id="UP001346869">
    <property type="component" value="Unassembled WGS sequence"/>
</dbReference>